<evidence type="ECO:0000313" key="5">
    <source>
        <dbReference type="EMBL" id="SMF10501.1"/>
    </source>
</evidence>
<protein>
    <submittedName>
        <fullName evidence="5">DDE domain-containing protein</fullName>
    </submittedName>
</protein>
<evidence type="ECO:0000256" key="3">
    <source>
        <dbReference type="ARBA" id="ARBA00023172"/>
    </source>
</evidence>
<evidence type="ECO:0000256" key="1">
    <source>
        <dbReference type="ARBA" id="ARBA00022578"/>
    </source>
</evidence>
<keyword evidence="6" id="KW-1185">Reference proteome</keyword>
<dbReference type="GO" id="GO:0032196">
    <property type="term" value="P:transposition"/>
    <property type="evidence" value="ECO:0007669"/>
    <property type="project" value="UniProtKB-KW"/>
</dbReference>
<evidence type="ECO:0000256" key="2">
    <source>
        <dbReference type="ARBA" id="ARBA00023125"/>
    </source>
</evidence>
<dbReference type="InterPro" id="IPR052183">
    <property type="entry name" value="IS_Transposase"/>
</dbReference>
<reference evidence="6" key="1">
    <citation type="submission" date="2017-04" db="EMBL/GenBank/DDBJ databases">
        <authorList>
            <person name="Varghese N."/>
            <person name="Submissions S."/>
        </authorList>
    </citation>
    <scope>NUCLEOTIDE SEQUENCE [LARGE SCALE GENOMIC DNA]</scope>
    <source>
        <strain evidence="6">RKEM611</strain>
    </source>
</reference>
<dbReference type="Proteomes" id="UP000192907">
    <property type="component" value="Unassembled WGS sequence"/>
</dbReference>
<dbReference type="NCBIfam" id="NF033587">
    <property type="entry name" value="transpos_IS6"/>
    <property type="match status" value="1"/>
</dbReference>
<dbReference type="AlphaFoldDB" id="A0A1Y6BNT1"/>
<sequence>MKIKGRWNYLYRAVDKEGCTIDFNLSVHRDQLATARFFKKALRADHSEVPRVINVDKNASYPPAIESAKEAGYLPEGTELRQVKYLNNGVESDHRRIKRLINHGLGFKGFWTAHKTIRGYETMHMIRKGQVTGPHGSYMEQVRFIEEVFGVAA</sequence>
<evidence type="ECO:0000259" key="4">
    <source>
        <dbReference type="Pfam" id="PF13610"/>
    </source>
</evidence>
<dbReference type="PANTHER" id="PTHR35528">
    <property type="entry name" value="BLL1675 PROTEIN"/>
    <property type="match status" value="1"/>
</dbReference>
<organism evidence="5 6">
    <name type="scientific">Pseudobacteriovorax antillogorgiicola</name>
    <dbReference type="NCBI Taxonomy" id="1513793"/>
    <lineage>
        <taxon>Bacteria</taxon>
        <taxon>Pseudomonadati</taxon>
        <taxon>Bdellovibrionota</taxon>
        <taxon>Oligoflexia</taxon>
        <taxon>Oligoflexales</taxon>
        <taxon>Pseudobacteriovoracaceae</taxon>
        <taxon>Pseudobacteriovorax</taxon>
    </lineage>
</organism>
<keyword evidence="3" id="KW-0233">DNA recombination</keyword>
<keyword evidence="1" id="KW-0815">Transposition</keyword>
<name>A0A1Y6BNT1_9BACT</name>
<dbReference type="GO" id="GO:0003677">
    <property type="term" value="F:DNA binding"/>
    <property type="evidence" value="ECO:0007669"/>
    <property type="project" value="UniProtKB-KW"/>
</dbReference>
<accession>A0A1Y6BNT1</accession>
<dbReference type="EMBL" id="FWZT01000005">
    <property type="protein sequence ID" value="SMF10501.1"/>
    <property type="molecule type" value="Genomic_DNA"/>
</dbReference>
<dbReference type="InterPro" id="IPR032874">
    <property type="entry name" value="DDE_dom"/>
</dbReference>
<keyword evidence="2" id="KW-0238">DNA-binding</keyword>
<proteinExistence type="predicted"/>
<evidence type="ECO:0000313" key="6">
    <source>
        <dbReference type="Proteomes" id="UP000192907"/>
    </source>
</evidence>
<feature type="domain" description="DDE" evidence="4">
    <location>
        <begin position="1"/>
        <end position="130"/>
    </location>
</feature>
<dbReference type="GO" id="GO:0006310">
    <property type="term" value="P:DNA recombination"/>
    <property type="evidence" value="ECO:0007669"/>
    <property type="project" value="UniProtKB-KW"/>
</dbReference>
<gene>
    <name evidence="5" type="ORF">SAMN06296036_1056</name>
</gene>
<dbReference type="PANTHER" id="PTHR35528:SF3">
    <property type="entry name" value="BLL1675 PROTEIN"/>
    <property type="match status" value="1"/>
</dbReference>
<dbReference type="InterPro" id="IPR047930">
    <property type="entry name" value="Transpos_IS6"/>
</dbReference>
<dbReference type="Pfam" id="PF13610">
    <property type="entry name" value="DDE_Tnp_IS240"/>
    <property type="match status" value="1"/>
</dbReference>
<dbReference type="STRING" id="1513793.SAMN06296036_1056"/>